<evidence type="ECO:0000256" key="10">
    <source>
        <dbReference type="ARBA" id="ARBA00022771"/>
    </source>
</evidence>
<reference evidence="17 18" key="1">
    <citation type="journal article" date="2023" name="G3 (Bethesda)">
        <title>A chromosome-length genome assembly and annotation of blackberry (Rubus argutus, cv. 'Hillquist').</title>
        <authorList>
            <person name="Bruna T."/>
            <person name="Aryal R."/>
            <person name="Dudchenko O."/>
            <person name="Sargent D.J."/>
            <person name="Mead D."/>
            <person name="Buti M."/>
            <person name="Cavallini A."/>
            <person name="Hytonen T."/>
            <person name="Andres J."/>
            <person name="Pham M."/>
            <person name="Weisz D."/>
            <person name="Mascagni F."/>
            <person name="Usai G."/>
            <person name="Natali L."/>
            <person name="Bassil N."/>
            <person name="Fernandez G.E."/>
            <person name="Lomsadze A."/>
            <person name="Armour M."/>
            <person name="Olukolu B."/>
            <person name="Poorten T."/>
            <person name="Britton C."/>
            <person name="Davik J."/>
            <person name="Ashrafi H."/>
            <person name="Aiden E.L."/>
            <person name="Borodovsky M."/>
            <person name="Worthington M."/>
        </authorList>
    </citation>
    <scope>NUCLEOTIDE SEQUENCE [LARGE SCALE GENOMIC DNA]</scope>
    <source>
        <strain evidence="17">PI 553951</strain>
    </source>
</reference>
<dbReference type="SMART" id="SM00647">
    <property type="entry name" value="IBR"/>
    <property type="match status" value="2"/>
</dbReference>
<comment type="function">
    <text evidence="3">Might act as an E3 ubiquitin-protein ligase, or as part of E3 complex, which accepts ubiquitin from specific E2 ubiquitin-conjugating enzymes and then transfers it to substrates.</text>
</comment>
<feature type="domain" description="RING-type" evidence="15">
    <location>
        <begin position="136"/>
        <end position="180"/>
    </location>
</feature>
<dbReference type="FunFam" id="3.30.40.10:FF:000019">
    <property type="entry name" value="RBR-type E3 ubiquitin transferase"/>
    <property type="match status" value="1"/>
</dbReference>
<dbReference type="Pfam" id="PF01485">
    <property type="entry name" value="IBR"/>
    <property type="match status" value="1"/>
</dbReference>
<dbReference type="PROSITE" id="PS50089">
    <property type="entry name" value="ZF_RING_2"/>
    <property type="match status" value="1"/>
</dbReference>
<dbReference type="InterPro" id="IPR031127">
    <property type="entry name" value="E3_UB_ligase_RBR"/>
</dbReference>
<dbReference type="InterPro" id="IPR044066">
    <property type="entry name" value="TRIAD_supradom"/>
</dbReference>
<keyword evidence="10 13" id="KW-0863">Zinc-finger</keyword>
<evidence type="ECO:0000256" key="13">
    <source>
        <dbReference type="PROSITE-ProRule" id="PRU00175"/>
    </source>
</evidence>
<evidence type="ECO:0000256" key="1">
    <source>
        <dbReference type="ARBA" id="ARBA00001798"/>
    </source>
</evidence>
<keyword evidence="7" id="KW-0808">Transferase</keyword>
<name>A0AAW1YFJ0_RUBAR</name>
<comment type="similarity">
    <text evidence="5">Belongs to the RBR family. Ariadne subfamily.</text>
</comment>
<dbReference type="Pfam" id="PF13445">
    <property type="entry name" value="zf-RING_UBOX"/>
    <property type="match status" value="1"/>
</dbReference>
<protein>
    <recommendedName>
        <fullName evidence="6">RBR-type E3 ubiquitin transferase</fullName>
        <ecNumber evidence="6">2.3.2.31</ecNumber>
    </recommendedName>
</protein>
<evidence type="ECO:0000256" key="2">
    <source>
        <dbReference type="ARBA" id="ARBA00001947"/>
    </source>
</evidence>
<accession>A0AAW1YFJ0</accession>
<feature type="compositionally biased region" description="Basic and acidic residues" evidence="14">
    <location>
        <begin position="1"/>
        <end position="13"/>
    </location>
</feature>
<dbReference type="SUPFAM" id="SSF57850">
    <property type="entry name" value="RING/U-box"/>
    <property type="match status" value="3"/>
</dbReference>
<dbReference type="InterPro" id="IPR002867">
    <property type="entry name" value="IBR_dom"/>
</dbReference>
<dbReference type="PANTHER" id="PTHR11685">
    <property type="entry name" value="RBR FAMILY RING FINGER AND IBR DOMAIN-CONTAINING"/>
    <property type="match status" value="1"/>
</dbReference>
<evidence type="ECO:0000256" key="8">
    <source>
        <dbReference type="ARBA" id="ARBA00022723"/>
    </source>
</evidence>
<dbReference type="CDD" id="cd20346">
    <property type="entry name" value="BRcat_RBR_ANKIB1"/>
    <property type="match status" value="1"/>
</dbReference>
<evidence type="ECO:0000256" key="6">
    <source>
        <dbReference type="ARBA" id="ARBA00012251"/>
    </source>
</evidence>
<evidence type="ECO:0000256" key="7">
    <source>
        <dbReference type="ARBA" id="ARBA00022679"/>
    </source>
</evidence>
<dbReference type="InterPro" id="IPR001841">
    <property type="entry name" value="Znf_RING"/>
</dbReference>
<evidence type="ECO:0000256" key="4">
    <source>
        <dbReference type="ARBA" id="ARBA00004906"/>
    </source>
</evidence>
<keyword evidence="12" id="KW-0862">Zinc</keyword>
<comment type="cofactor">
    <cofactor evidence="2">
        <name>Zn(2+)</name>
        <dbReference type="ChEBI" id="CHEBI:29105"/>
    </cofactor>
</comment>
<evidence type="ECO:0000259" key="16">
    <source>
        <dbReference type="PROSITE" id="PS51873"/>
    </source>
</evidence>
<dbReference type="GO" id="GO:0061630">
    <property type="term" value="F:ubiquitin protein ligase activity"/>
    <property type="evidence" value="ECO:0007669"/>
    <property type="project" value="UniProtKB-EC"/>
</dbReference>
<dbReference type="EMBL" id="JBEDUW010000002">
    <property type="protein sequence ID" value="KAK9946965.1"/>
    <property type="molecule type" value="Genomic_DNA"/>
</dbReference>
<dbReference type="Gene3D" id="1.20.120.1750">
    <property type="match status" value="1"/>
</dbReference>
<evidence type="ECO:0000256" key="9">
    <source>
        <dbReference type="ARBA" id="ARBA00022737"/>
    </source>
</evidence>
<evidence type="ECO:0000256" key="3">
    <source>
        <dbReference type="ARBA" id="ARBA00003976"/>
    </source>
</evidence>
<feature type="domain" description="RING-type" evidence="16">
    <location>
        <begin position="132"/>
        <end position="353"/>
    </location>
</feature>
<dbReference type="PROSITE" id="PS51873">
    <property type="entry name" value="TRIAD"/>
    <property type="match status" value="1"/>
</dbReference>
<dbReference type="Proteomes" id="UP001457282">
    <property type="component" value="Unassembled WGS sequence"/>
</dbReference>
<dbReference type="Pfam" id="PF21235">
    <property type="entry name" value="UBA_ARI1"/>
    <property type="match status" value="1"/>
</dbReference>
<keyword evidence="11" id="KW-0833">Ubl conjugation pathway</keyword>
<comment type="catalytic activity">
    <reaction evidence="1">
        <text>[E2 ubiquitin-conjugating enzyme]-S-ubiquitinyl-L-cysteine + [acceptor protein]-L-lysine = [E2 ubiquitin-conjugating enzyme]-L-cysteine + [acceptor protein]-N(6)-ubiquitinyl-L-lysine.</text>
        <dbReference type="EC" id="2.3.2.31"/>
    </reaction>
</comment>
<dbReference type="InterPro" id="IPR054694">
    <property type="entry name" value="Parkin-like_IBR"/>
</dbReference>
<dbReference type="Pfam" id="PF22605">
    <property type="entry name" value="IBR_2"/>
    <property type="match status" value="1"/>
</dbReference>
<dbReference type="AlphaFoldDB" id="A0AAW1YFJ0"/>
<sequence length="501" mass="57808">MKRKSSGDVKQDYESASDDSSYLEEEGIVDGCDDPNYLEGEEDTDANVFSVETQSPQQNYKFLREEEIGRLQEDDITGVSNVLSISKSAACFLLCHFNWRVNRLQEEWFSDEDKVREIAGLLKKPVLPHRLGNVNCGICFEDYSYSSDQSAACGHAFCKDCWTGYISTSINDGPGCLMLRCPEPSCSAAVDWDLIQNVLTNQHDHEIERYKRYLLRSYVEKHKQMKWCPAPGCEYAVKVFDEDLTGNGACYDVSCICSKSFCWNCAEEVHSPVDCDTVGKWILKNKDDSQNAQWIVVNTKPCPKCKTPIEKNNGCNHMRCKPPCGQNFCWLCLGQLGCKCNGYNRAVTQNVKEENESERERKRLKMSLERYNHYYVRWANNQASKQKAVESLHKAQTEHIVNLASKSIPLITKPNDLEFIIEAWNQIIECRQVIKWTYAYGYYIPQENKYDKKRQLFEIWSHWKEFQDFRLKLIRLTNVTGTYFKKLVTALENGLSEVETS</sequence>
<comment type="pathway">
    <text evidence="4">Protein modification; protein ubiquitination.</text>
</comment>
<dbReference type="Gene3D" id="3.30.40.10">
    <property type="entry name" value="Zinc/RING finger domain, C3HC4 (zinc finger)"/>
    <property type="match status" value="1"/>
</dbReference>
<evidence type="ECO:0000256" key="5">
    <source>
        <dbReference type="ARBA" id="ARBA00005884"/>
    </source>
</evidence>
<evidence type="ECO:0000256" key="12">
    <source>
        <dbReference type="ARBA" id="ARBA00022833"/>
    </source>
</evidence>
<evidence type="ECO:0000256" key="14">
    <source>
        <dbReference type="SAM" id="MobiDB-lite"/>
    </source>
</evidence>
<dbReference type="InterPro" id="IPR013083">
    <property type="entry name" value="Znf_RING/FYVE/PHD"/>
</dbReference>
<comment type="caution">
    <text evidence="17">The sequence shown here is derived from an EMBL/GenBank/DDBJ whole genome shotgun (WGS) entry which is preliminary data.</text>
</comment>
<dbReference type="InterPro" id="IPR027370">
    <property type="entry name" value="Znf-RING_euk"/>
</dbReference>
<dbReference type="EC" id="2.3.2.31" evidence="6"/>
<organism evidence="17 18">
    <name type="scientific">Rubus argutus</name>
    <name type="common">Southern blackberry</name>
    <dbReference type="NCBI Taxonomy" id="59490"/>
    <lineage>
        <taxon>Eukaryota</taxon>
        <taxon>Viridiplantae</taxon>
        <taxon>Streptophyta</taxon>
        <taxon>Embryophyta</taxon>
        <taxon>Tracheophyta</taxon>
        <taxon>Spermatophyta</taxon>
        <taxon>Magnoliopsida</taxon>
        <taxon>eudicotyledons</taxon>
        <taxon>Gunneridae</taxon>
        <taxon>Pentapetalae</taxon>
        <taxon>rosids</taxon>
        <taxon>fabids</taxon>
        <taxon>Rosales</taxon>
        <taxon>Rosaceae</taxon>
        <taxon>Rosoideae</taxon>
        <taxon>Rosoideae incertae sedis</taxon>
        <taxon>Rubus</taxon>
    </lineage>
</organism>
<evidence type="ECO:0000256" key="11">
    <source>
        <dbReference type="ARBA" id="ARBA00022786"/>
    </source>
</evidence>
<evidence type="ECO:0000313" key="18">
    <source>
        <dbReference type="Proteomes" id="UP001457282"/>
    </source>
</evidence>
<keyword evidence="18" id="KW-1185">Reference proteome</keyword>
<gene>
    <name evidence="17" type="ORF">M0R45_012402</name>
</gene>
<keyword evidence="8" id="KW-0479">Metal-binding</keyword>
<feature type="compositionally biased region" description="Acidic residues" evidence="14">
    <location>
        <begin position="15"/>
        <end position="33"/>
    </location>
</feature>
<evidence type="ECO:0000259" key="15">
    <source>
        <dbReference type="PROSITE" id="PS50089"/>
    </source>
</evidence>
<dbReference type="GO" id="GO:0016567">
    <property type="term" value="P:protein ubiquitination"/>
    <property type="evidence" value="ECO:0007669"/>
    <property type="project" value="InterPro"/>
</dbReference>
<proteinExistence type="inferred from homology"/>
<feature type="region of interest" description="Disordered" evidence="14">
    <location>
        <begin position="1"/>
        <end position="37"/>
    </location>
</feature>
<keyword evidence="9" id="KW-0677">Repeat</keyword>
<evidence type="ECO:0000313" key="17">
    <source>
        <dbReference type="EMBL" id="KAK9946965.1"/>
    </source>
</evidence>
<dbReference type="GO" id="GO:0008270">
    <property type="term" value="F:zinc ion binding"/>
    <property type="evidence" value="ECO:0007669"/>
    <property type="project" value="UniProtKB-KW"/>
</dbReference>
<dbReference type="InterPro" id="IPR048962">
    <property type="entry name" value="ARIH1-like_UBL"/>
</dbReference>